<dbReference type="InterPro" id="IPR000212">
    <property type="entry name" value="DNA_helicase_UvrD/REP"/>
</dbReference>
<feature type="domain" description="UvrD-like helicase ATP-binding" evidence="10">
    <location>
        <begin position="215"/>
        <end position="571"/>
    </location>
</feature>
<evidence type="ECO:0000256" key="4">
    <source>
        <dbReference type="ARBA" id="ARBA00022840"/>
    </source>
</evidence>
<dbReference type="EC" id="5.6.2.4" evidence="7"/>
<reference evidence="11 12" key="1">
    <citation type="submission" date="2024-11" db="EMBL/GenBank/DDBJ databases">
        <authorList>
            <person name="Heng Y.C."/>
            <person name="Lim A.C.H."/>
            <person name="Lee J.K.Y."/>
            <person name="Kittelmann S."/>
        </authorList>
    </citation>
    <scope>NUCLEOTIDE SEQUENCE [LARGE SCALE GENOMIC DNA]</scope>
    <source>
        <strain evidence="11 12">WILCCON 0185</strain>
    </source>
</reference>
<evidence type="ECO:0000256" key="3">
    <source>
        <dbReference type="ARBA" id="ARBA00022806"/>
    </source>
</evidence>
<keyword evidence="4 9" id="KW-0067">ATP-binding</keyword>
<feature type="binding site" evidence="9">
    <location>
        <begin position="236"/>
        <end position="243"/>
    </location>
    <ligand>
        <name>ATP</name>
        <dbReference type="ChEBI" id="CHEBI:30616"/>
    </ligand>
</feature>
<protein>
    <recommendedName>
        <fullName evidence="7">DNA 3'-5' helicase</fullName>
        <ecNumber evidence="7">5.6.2.4</ecNumber>
    </recommendedName>
</protein>
<dbReference type="Pfam" id="PF13361">
    <property type="entry name" value="UvrD_C"/>
    <property type="match status" value="1"/>
</dbReference>
<evidence type="ECO:0000256" key="6">
    <source>
        <dbReference type="ARBA" id="ARBA00034617"/>
    </source>
</evidence>
<gene>
    <name evidence="11" type="ORF">ACJDUG_00390</name>
</gene>
<dbReference type="Pfam" id="PF00580">
    <property type="entry name" value="UvrD-helicase"/>
    <property type="match status" value="1"/>
</dbReference>
<proteinExistence type="predicted"/>
<keyword evidence="2 9" id="KW-0378">Hydrolase</keyword>
<evidence type="ECO:0000313" key="12">
    <source>
        <dbReference type="Proteomes" id="UP001623591"/>
    </source>
</evidence>
<comment type="caution">
    <text evidence="11">The sequence shown here is derived from an EMBL/GenBank/DDBJ whole genome shotgun (WGS) entry which is preliminary data.</text>
</comment>
<keyword evidence="1 9" id="KW-0547">Nucleotide-binding</keyword>
<dbReference type="InterPro" id="IPR014017">
    <property type="entry name" value="DNA_helicase_UvrD-like_C"/>
</dbReference>
<sequence length="711" mass="82812">MENNEFTLEKELEFQKELQFNLESTKLSDVIDLINKEILVYINKRKDVTNYIEDYRKKTIEEYRDDEDKLIEYFDHERYVKEESFKNIDSRLKELNILSASPYFGRVDFNEADEDDKEIIYVGRFGMTPEGEYEPVIVDWRAPVSALFYANRLGENSYNAPAGNITVDIKLKRQFVIKKSKLVGLFDSALDVKDDILQLVLSSNTSAKLRDIIMTIQEEQDQLIRQPKDKTIVVDGVAGSGKTTVALHRISYLLYNHRDTLQDKVLILGPNSIFMEYIGTVLPSLGEVGVRQTTFRNFAMKILDTPTVMDFKTYMEKILKEDVDFITDVRRKTSLDYLNTLNVFSNKLDLSLFSYKAVNYFDKTAVDIKEIDKLFNFHYKSMPLFRRSKKIKRIIFSKLKELRDDRIRTIQREYKENIRSMSKAELELFETSLNMARINNIREAVNEVMRAKKEMKWLNNPSCIELYNEINEDKELTQDDLAPILYLKLKLEGLTLKEEIKHVVIDEAQDYSPIQFFVIKELTRCNSLTIVGDSNQRLIPLDGTSPMLGLHKILPSLNIEYFNLYKSYRSTKEIMEYANKFIGDNRIAPLVRNGEKVIEKSFNNEDDLIEAIDKALQTLKAKEYENIAVLCRDMEETEKIGKSLKSKDYIKLLDEEDLIYNGGTVVIPSYFAKGLEFDAVILIKDNENLSDSKLNYVMATRALHELLVYKI</sequence>
<keyword evidence="5" id="KW-0413">Isomerase</keyword>
<evidence type="ECO:0000259" key="10">
    <source>
        <dbReference type="PROSITE" id="PS51198"/>
    </source>
</evidence>
<dbReference type="PROSITE" id="PS51198">
    <property type="entry name" value="UVRD_HELICASE_ATP_BIND"/>
    <property type="match status" value="1"/>
</dbReference>
<evidence type="ECO:0000256" key="8">
    <source>
        <dbReference type="ARBA" id="ARBA00048988"/>
    </source>
</evidence>
<dbReference type="PANTHER" id="PTHR11070:SF17">
    <property type="entry name" value="DNA HELICASE IV"/>
    <property type="match status" value="1"/>
</dbReference>
<keyword evidence="12" id="KW-1185">Reference proteome</keyword>
<evidence type="ECO:0000256" key="2">
    <source>
        <dbReference type="ARBA" id="ARBA00022801"/>
    </source>
</evidence>
<accession>A0ABW8SZ99</accession>
<dbReference type="PANTHER" id="PTHR11070">
    <property type="entry name" value="UVRD / RECB / PCRA DNA HELICASE FAMILY MEMBER"/>
    <property type="match status" value="1"/>
</dbReference>
<dbReference type="Gene3D" id="3.40.50.300">
    <property type="entry name" value="P-loop containing nucleotide triphosphate hydrolases"/>
    <property type="match status" value="3"/>
</dbReference>
<evidence type="ECO:0000256" key="5">
    <source>
        <dbReference type="ARBA" id="ARBA00023235"/>
    </source>
</evidence>
<evidence type="ECO:0000313" key="11">
    <source>
        <dbReference type="EMBL" id="MFL0245431.1"/>
    </source>
</evidence>
<dbReference type="InterPro" id="IPR027417">
    <property type="entry name" value="P-loop_NTPase"/>
</dbReference>
<keyword evidence="3 9" id="KW-0347">Helicase</keyword>
<comment type="catalytic activity">
    <reaction evidence="8">
        <text>ATP + H2O = ADP + phosphate + H(+)</text>
        <dbReference type="Rhea" id="RHEA:13065"/>
        <dbReference type="ChEBI" id="CHEBI:15377"/>
        <dbReference type="ChEBI" id="CHEBI:15378"/>
        <dbReference type="ChEBI" id="CHEBI:30616"/>
        <dbReference type="ChEBI" id="CHEBI:43474"/>
        <dbReference type="ChEBI" id="CHEBI:456216"/>
        <dbReference type="EC" id="5.6.2.4"/>
    </reaction>
</comment>
<organism evidence="11 12">
    <name type="scientific">Candidatus Clostridium stratigraminis</name>
    <dbReference type="NCBI Taxonomy" id="3381661"/>
    <lineage>
        <taxon>Bacteria</taxon>
        <taxon>Bacillati</taxon>
        <taxon>Bacillota</taxon>
        <taxon>Clostridia</taxon>
        <taxon>Eubacteriales</taxon>
        <taxon>Clostridiaceae</taxon>
        <taxon>Clostridium</taxon>
    </lineage>
</organism>
<name>A0ABW8SZ99_9CLOT</name>
<evidence type="ECO:0000256" key="9">
    <source>
        <dbReference type="PROSITE-ProRule" id="PRU00560"/>
    </source>
</evidence>
<dbReference type="InterPro" id="IPR014016">
    <property type="entry name" value="UvrD-like_ATP-bd"/>
</dbReference>
<dbReference type="SUPFAM" id="SSF52540">
    <property type="entry name" value="P-loop containing nucleoside triphosphate hydrolases"/>
    <property type="match status" value="1"/>
</dbReference>
<evidence type="ECO:0000256" key="1">
    <source>
        <dbReference type="ARBA" id="ARBA00022741"/>
    </source>
</evidence>
<dbReference type="EMBL" id="JBJHZZ010000001">
    <property type="protein sequence ID" value="MFL0245431.1"/>
    <property type="molecule type" value="Genomic_DNA"/>
</dbReference>
<comment type="catalytic activity">
    <reaction evidence="6">
        <text>Couples ATP hydrolysis with the unwinding of duplex DNA by translocating in the 3'-5' direction.</text>
        <dbReference type="EC" id="5.6.2.4"/>
    </reaction>
</comment>
<dbReference type="RefSeq" id="WP_406767896.1">
    <property type="nucleotide sequence ID" value="NZ_JBJHZZ010000001.1"/>
</dbReference>
<dbReference type="Proteomes" id="UP001623591">
    <property type="component" value="Unassembled WGS sequence"/>
</dbReference>
<evidence type="ECO:0000256" key="7">
    <source>
        <dbReference type="ARBA" id="ARBA00034808"/>
    </source>
</evidence>